<sequence length="86" mass="9270">MAAARAAVWPRAARAVHALRAHGLRALLALPAEQVPEFFARFFALPDARQRAFLTGRADLPGTAAAMAAVFAAAPWPVRRKLALLR</sequence>
<accession>A0ABW2TQ90</accession>
<comment type="caution">
    <text evidence="1">The sequence shown here is derived from an EMBL/GenBank/DDBJ whole genome shotgun (WGS) entry which is preliminary data.</text>
</comment>
<dbReference type="Proteomes" id="UP001596512">
    <property type="component" value="Unassembled WGS sequence"/>
</dbReference>
<gene>
    <name evidence="1" type="ORF">ACFQV2_23285</name>
</gene>
<evidence type="ECO:0000313" key="1">
    <source>
        <dbReference type="EMBL" id="MFC7615972.1"/>
    </source>
</evidence>
<evidence type="ECO:0008006" key="3">
    <source>
        <dbReference type="Google" id="ProtNLM"/>
    </source>
</evidence>
<reference evidence="2" key="1">
    <citation type="journal article" date="2019" name="Int. J. Syst. Evol. Microbiol.">
        <title>The Global Catalogue of Microorganisms (GCM) 10K type strain sequencing project: providing services to taxonomists for standard genome sequencing and annotation.</title>
        <authorList>
            <consortium name="The Broad Institute Genomics Platform"/>
            <consortium name="The Broad Institute Genome Sequencing Center for Infectious Disease"/>
            <person name="Wu L."/>
            <person name="Ma J."/>
        </authorList>
    </citation>
    <scope>NUCLEOTIDE SEQUENCE [LARGE SCALE GENOMIC DNA]</scope>
    <source>
        <strain evidence="2">JCM 17695</strain>
    </source>
</reference>
<proteinExistence type="predicted"/>
<name>A0ABW2TQ90_9PSEU</name>
<organism evidence="1 2">
    <name type="scientific">Actinokineospora soli</name>
    <dbReference type="NCBI Taxonomy" id="1048753"/>
    <lineage>
        <taxon>Bacteria</taxon>
        <taxon>Bacillati</taxon>
        <taxon>Actinomycetota</taxon>
        <taxon>Actinomycetes</taxon>
        <taxon>Pseudonocardiales</taxon>
        <taxon>Pseudonocardiaceae</taxon>
        <taxon>Actinokineospora</taxon>
    </lineage>
</organism>
<protein>
    <recommendedName>
        <fullName evidence="3">Lycopene beta-cyclase</fullName>
    </recommendedName>
</protein>
<evidence type="ECO:0000313" key="2">
    <source>
        <dbReference type="Proteomes" id="UP001596512"/>
    </source>
</evidence>
<keyword evidence="2" id="KW-1185">Reference proteome</keyword>
<dbReference type="EMBL" id="JBHTEY010000004">
    <property type="protein sequence ID" value="MFC7615972.1"/>
    <property type="molecule type" value="Genomic_DNA"/>
</dbReference>